<gene>
    <name evidence="3" type="ORF">HJG54_08015</name>
</gene>
<feature type="region of interest" description="Disordered" evidence="1">
    <location>
        <begin position="192"/>
        <end position="249"/>
    </location>
</feature>
<organism evidence="3">
    <name type="scientific">Leptolyngbya sp. NK1-12</name>
    <dbReference type="NCBI Taxonomy" id="2547451"/>
    <lineage>
        <taxon>Bacteria</taxon>
        <taxon>Bacillati</taxon>
        <taxon>Cyanobacteriota</taxon>
        <taxon>Cyanophyceae</taxon>
        <taxon>Leptolyngbyales</taxon>
        <taxon>Leptolyngbyaceae</taxon>
        <taxon>Leptolyngbya group</taxon>
        <taxon>Leptolyngbya</taxon>
    </lineage>
</organism>
<evidence type="ECO:0000256" key="1">
    <source>
        <dbReference type="SAM" id="MobiDB-lite"/>
    </source>
</evidence>
<keyword evidence="2" id="KW-1133">Transmembrane helix</keyword>
<protein>
    <submittedName>
        <fullName evidence="3">Uncharacterized protein</fullName>
    </submittedName>
</protein>
<dbReference type="RefSeq" id="WP_316434349.1">
    <property type="nucleotide sequence ID" value="NZ_CP053586.1"/>
</dbReference>
<evidence type="ECO:0000313" key="3">
    <source>
        <dbReference type="EMBL" id="WNZ22805.1"/>
    </source>
</evidence>
<evidence type="ECO:0000256" key="2">
    <source>
        <dbReference type="SAM" id="Phobius"/>
    </source>
</evidence>
<name>A0AA96WDY5_9CYAN</name>
<reference evidence="3" key="1">
    <citation type="submission" date="2020-05" db="EMBL/GenBank/DDBJ databases">
        <authorList>
            <person name="Zhu T."/>
            <person name="Keshari N."/>
            <person name="Lu X."/>
        </authorList>
    </citation>
    <scope>NUCLEOTIDE SEQUENCE</scope>
    <source>
        <strain evidence="3">NK1-12</strain>
    </source>
</reference>
<proteinExistence type="predicted"/>
<keyword evidence="2" id="KW-0812">Transmembrane</keyword>
<dbReference type="EMBL" id="CP053586">
    <property type="protein sequence ID" value="WNZ22805.1"/>
    <property type="molecule type" value="Genomic_DNA"/>
</dbReference>
<sequence>MSFNHLFSQFTLPLTQLRQLILLIGLMLTLMVSSGCTALNRLNPKLSAPPLELSIVQIEPRGGGSYSVSGNTTLPDQTRITVSAIRLFKTTAAGSSNYAILDRQIAVVNQGSWETRLNLWQASQNGQFQESWQATRELDQRSDPEPSVTFLATLEPANQAATLQQQVEALDPSTQTAIARFTTDGELYLQASNTLTVPPPPGRPADSATETSSKPIQPQTVKPNSNSAASESGRQRQIDTPLASDAFLR</sequence>
<accession>A0AA96WDY5</accession>
<keyword evidence="2" id="KW-0472">Membrane</keyword>
<feature type="compositionally biased region" description="Polar residues" evidence="1">
    <location>
        <begin position="208"/>
        <end position="232"/>
    </location>
</feature>
<dbReference type="AlphaFoldDB" id="A0AA96WDY5"/>
<feature type="transmembrane region" description="Helical" evidence="2">
    <location>
        <begin position="20"/>
        <end position="39"/>
    </location>
</feature>